<evidence type="ECO:0000313" key="1">
    <source>
        <dbReference type="EMBL" id="MBC5680638.1"/>
    </source>
</evidence>
<reference evidence="1 2" key="1">
    <citation type="submission" date="2020-08" db="EMBL/GenBank/DDBJ databases">
        <title>Genome public.</title>
        <authorList>
            <person name="Liu C."/>
            <person name="Sun Q."/>
        </authorList>
    </citation>
    <scope>NUCLEOTIDE SEQUENCE [LARGE SCALE GENOMIC DNA]</scope>
    <source>
        <strain evidence="1 2">NSJ-43</strain>
    </source>
</reference>
<accession>A0ABR7FZL2</accession>
<protein>
    <submittedName>
        <fullName evidence="1">DUF3878 family protein</fullName>
    </submittedName>
</protein>
<gene>
    <name evidence="1" type="ORF">H8S01_06655</name>
</gene>
<proteinExistence type="predicted"/>
<evidence type="ECO:0000313" key="2">
    <source>
        <dbReference type="Proteomes" id="UP000628463"/>
    </source>
</evidence>
<dbReference type="Proteomes" id="UP000628463">
    <property type="component" value="Unassembled WGS sequence"/>
</dbReference>
<dbReference type="EMBL" id="JACOPD010000004">
    <property type="protein sequence ID" value="MBC5680638.1"/>
    <property type="molecule type" value="Genomic_DNA"/>
</dbReference>
<dbReference type="InterPro" id="IPR024538">
    <property type="entry name" value="DUF3878"/>
</dbReference>
<comment type="caution">
    <text evidence="1">The sequence shown here is derived from an EMBL/GenBank/DDBJ whole genome shotgun (WGS) entry which is preliminary data.</text>
</comment>
<sequence length="338" mass="40208">MESEMDFDDKKFYMNYLDGLTDDMPDEFFRLAQVFELNLFEPVRIDGSSDIYAAYIMNDAVESFFVFEQPVITGTYKDIESEQIAGVEKLDDGYMLIVNQGGENVFTIKFVKLSITSTYFNYGCMGHFWVKGYEYLRQLEYQFAVIRDKYRFLGSSSCNEKELVFMRLADFPPVKKYRSVPKAYYVPYPDSIYPEAVSYLMETARSVGDRNMERMLKIYQKKPDRLKCNIIASMFHKKSHGRFIDKIINDMRDAASSYDRRKFDKEEEIQNRKIHEKALKIMNSFKQKGYECFLYREEPFVYLKDTITYKEHVLVFKNHGLNRKCDIYTITNDEMFYK</sequence>
<keyword evidence="2" id="KW-1185">Reference proteome</keyword>
<dbReference type="RefSeq" id="WP_186836758.1">
    <property type="nucleotide sequence ID" value="NZ_JACOPD010000004.1"/>
</dbReference>
<organism evidence="1 2">
    <name type="scientific">Lachnospira hominis</name>
    <name type="common">ex Liu et al. 2021</name>
    <dbReference type="NCBI Taxonomy" id="2763051"/>
    <lineage>
        <taxon>Bacteria</taxon>
        <taxon>Bacillati</taxon>
        <taxon>Bacillota</taxon>
        <taxon>Clostridia</taxon>
        <taxon>Lachnospirales</taxon>
        <taxon>Lachnospiraceae</taxon>
        <taxon>Lachnospira</taxon>
    </lineage>
</organism>
<dbReference type="Pfam" id="PF12994">
    <property type="entry name" value="DUF3878"/>
    <property type="match status" value="1"/>
</dbReference>
<name>A0ABR7FZL2_9FIRM</name>